<dbReference type="InterPro" id="IPR015943">
    <property type="entry name" value="WD40/YVTN_repeat-like_dom_sf"/>
</dbReference>
<organism evidence="1 2">
    <name type="scientific">Zunongwangia pacifica</name>
    <dbReference type="NCBI Taxonomy" id="2911062"/>
    <lineage>
        <taxon>Bacteria</taxon>
        <taxon>Pseudomonadati</taxon>
        <taxon>Bacteroidota</taxon>
        <taxon>Flavobacteriia</taxon>
        <taxon>Flavobacteriales</taxon>
        <taxon>Flavobacteriaceae</taxon>
        <taxon>Zunongwangia</taxon>
    </lineage>
</organism>
<dbReference type="AlphaFoldDB" id="A0A9X1ZRZ8"/>
<accession>A0A9X1ZRZ8</accession>
<comment type="caution">
    <text evidence="1">The sequence shown here is derived from an EMBL/GenBank/DDBJ whole genome shotgun (WGS) entry which is preliminary data.</text>
</comment>
<dbReference type="Proteomes" id="UP001139521">
    <property type="component" value="Unassembled WGS sequence"/>
</dbReference>
<dbReference type="InterPro" id="IPR011044">
    <property type="entry name" value="Quino_amine_DH_bsu"/>
</dbReference>
<dbReference type="InterPro" id="IPR051200">
    <property type="entry name" value="Host-pathogen_enzymatic-act"/>
</dbReference>
<dbReference type="Gene3D" id="2.130.10.10">
    <property type="entry name" value="YVTN repeat-like/Quinoprotein amine dehydrogenase"/>
    <property type="match status" value="1"/>
</dbReference>
<dbReference type="PROSITE" id="PS51257">
    <property type="entry name" value="PROKAR_LIPOPROTEIN"/>
    <property type="match status" value="1"/>
</dbReference>
<keyword evidence="2" id="KW-1185">Reference proteome</keyword>
<dbReference type="InterPro" id="IPR031815">
    <property type="entry name" value="DUF5074"/>
</dbReference>
<name>A0A9X1ZRZ8_9FLAO</name>
<dbReference type="EMBL" id="JAKHSK010000003">
    <property type="protein sequence ID" value="MCL6217348.1"/>
    <property type="molecule type" value="Genomic_DNA"/>
</dbReference>
<evidence type="ECO:0000313" key="2">
    <source>
        <dbReference type="Proteomes" id="UP001139521"/>
    </source>
</evidence>
<dbReference type="RefSeq" id="WP_249600332.1">
    <property type="nucleotide sequence ID" value="NZ_JAKHSK010000003.1"/>
</dbReference>
<dbReference type="PANTHER" id="PTHR47197:SF3">
    <property type="entry name" value="DIHYDRO-HEME D1 DEHYDROGENASE"/>
    <property type="match status" value="1"/>
</dbReference>
<reference evidence="1" key="1">
    <citation type="submission" date="2022-01" db="EMBL/GenBank/DDBJ databases">
        <title>Genome sequencing of Zunongwangia sp. M21534 genome.</title>
        <authorList>
            <person name="Chen Y."/>
            <person name="Dong C."/>
            <person name="Shao Z."/>
        </authorList>
    </citation>
    <scope>NUCLEOTIDE SEQUENCE</scope>
    <source>
        <strain evidence="1">MCCC M21534</strain>
    </source>
</reference>
<evidence type="ECO:0000313" key="1">
    <source>
        <dbReference type="EMBL" id="MCL6217348.1"/>
    </source>
</evidence>
<dbReference type="SUPFAM" id="SSF50969">
    <property type="entry name" value="YVTN repeat-like/Quinoprotein amine dehydrogenase"/>
    <property type="match status" value="1"/>
</dbReference>
<dbReference type="PANTHER" id="PTHR47197">
    <property type="entry name" value="PROTEIN NIRF"/>
    <property type="match status" value="1"/>
</dbReference>
<sequence>MNKFLALGVVATSLFFGSCSSDDDFIVDSSNDNEEPTEEPENQPYEDGVFVLNEGNMAAGSVSFLNEDLSAVENSIFKTVNPDLELGGYLQSIFFDGDLAYIISNASNIITVVDRETFEYKGVVDSGLNVPYYGVAYNGKAYVSNLADFNTGEDDFIAVIDLETLEVEKTIVAGTYLDDVDEEDGLIYVQGSSFGNGNSIHVFDPATNSISYTFTTNAGLNSFEIEDDHLYVLSKTQLQVFDLNTNEEINTINFPEEITSAKNLVIEDNMIYFTVESAVYTMAENATEFPDASLFSLDEVTTLYAFDVEGDMIWTGDAKDYVSGGAVRVYSLSGDVMHEFIVGLIPNSFYFND</sequence>
<dbReference type="Pfam" id="PF16819">
    <property type="entry name" value="DUF5074"/>
    <property type="match status" value="1"/>
</dbReference>
<proteinExistence type="predicted"/>
<protein>
    <submittedName>
        <fullName evidence="1">Quinoprotein amine dehydrogenase</fullName>
    </submittedName>
</protein>
<gene>
    <name evidence="1" type="ORF">L1967_03485</name>
</gene>